<evidence type="ECO:0000256" key="11">
    <source>
        <dbReference type="ARBA" id="ARBA00023098"/>
    </source>
</evidence>
<dbReference type="AlphaFoldDB" id="A0A1F7I5Q7"/>
<accession>A0A1F7I5Q7</accession>
<keyword evidence="18" id="KW-0479">Metal-binding</keyword>
<evidence type="ECO:0000313" key="21">
    <source>
        <dbReference type="Proteomes" id="UP000179024"/>
    </source>
</evidence>
<evidence type="ECO:0000256" key="16">
    <source>
        <dbReference type="PIRSR" id="PIRSR600829-2"/>
    </source>
</evidence>
<dbReference type="GO" id="GO:0046872">
    <property type="term" value="F:metal ion binding"/>
    <property type="evidence" value="ECO:0007669"/>
    <property type="project" value="UniProtKB-KW"/>
</dbReference>
<evidence type="ECO:0008006" key="22">
    <source>
        <dbReference type="Google" id="ProtNLM"/>
    </source>
</evidence>
<evidence type="ECO:0000256" key="10">
    <source>
        <dbReference type="ARBA" id="ARBA00022989"/>
    </source>
</evidence>
<dbReference type="GO" id="GO:0008654">
    <property type="term" value="P:phospholipid biosynthetic process"/>
    <property type="evidence" value="ECO:0007669"/>
    <property type="project" value="UniProtKB-KW"/>
</dbReference>
<dbReference type="GO" id="GO:0005886">
    <property type="term" value="C:plasma membrane"/>
    <property type="evidence" value="ECO:0007669"/>
    <property type="project" value="UniProtKB-SubCell"/>
</dbReference>
<feature type="transmembrane region" description="Helical" evidence="19">
    <location>
        <begin position="53"/>
        <end position="73"/>
    </location>
</feature>
<feature type="binding site" evidence="16">
    <location>
        <position position="67"/>
    </location>
    <ligand>
        <name>substrate</name>
    </ligand>
</feature>
<keyword evidence="7 17" id="KW-0547">Nucleotide-binding</keyword>
<keyword evidence="10 19" id="KW-1133">Transmembrane helix</keyword>
<protein>
    <recommendedName>
        <fullName evidence="22">Diacylglycerol kinase</fullName>
    </recommendedName>
</protein>
<evidence type="ECO:0000256" key="18">
    <source>
        <dbReference type="PIRSR" id="PIRSR600829-4"/>
    </source>
</evidence>
<comment type="subcellular location">
    <subcellularLocation>
        <location evidence="1">Cell membrane</location>
        <topology evidence="1">Multi-pass membrane protein</topology>
    </subcellularLocation>
</comment>
<proteinExistence type="inferred from homology"/>
<dbReference type="InterPro" id="IPR033717">
    <property type="entry name" value="UDPK"/>
</dbReference>
<evidence type="ECO:0000256" key="13">
    <source>
        <dbReference type="ARBA" id="ARBA00023209"/>
    </source>
</evidence>
<comment type="cofactor">
    <cofactor evidence="18">
        <name>Mg(2+)</name>
        <dbReference type="ChEBI" id="CHEBI:18420"/>
    </cofactor>
    <text evidence="18">Mn(2+), Zn(2+), Cd(2+) and Co(2+) support activity to lesser extents.</text>
</comment>
<gene>
    <name evidence="20" type="ORF">A3F34_02625</name>
</gene>
<evidence type="ECO:0000256" key="4">
    <source>
        <dbReference type="ARBA" id="ARBA00022516"/>
    </source>
</evidence>
<organism evidence="20 21">
    <name type="scientific">Candidatus Roizmanbacteria bacterium RIFCSPHIGHO2_12_FULL_44_10</name>
    <dbReference type="NCBI Taxonomy" id="1802054"/>
    <lineage>
        <taxon>Bacteria</taxon>
        <taxon>Candidatus Roizmaniibacteriota</taxon>
    </lineage>
</organism>
<keyword evidence="3" id="KW-1003">Cell membrane</keyword>
<sequence>MEASQRDHGHALNNALDGFFWAIKTQSNYRIHLFISISVVALGYLLKISYFEWLLLVFAITTGLVVEAVNTAIEATTDAITKDWRPEIKIAKDVGAAAMLTYAVGATILALLIFIPKLPF</sequence>
<evidence type="ECO:0000256" key="8">
    <source>
        <dbReference type="ARBA" id="ARBA00022777"/>
    </source>
</evidence>
<evidence type="ECO:0000256" key="3">
    <source>
        <dbReference type="ARBA" id="ARBA00022475"/>
    </source>
</evidence>
<evidence type="ECO:0000256" key="14">
    <source>
        <dbReference type="ARBA" id="ARBA00023264"/>
    </source>
</evidence>
<evidence type="ECO:0000256" key="5">
    <source>
        <dbReference type="ARBA" id="ARBA00022679"/>
    </source>
</evidence>
<keyword evidence="11" id="KW-0443">Lipid metabolism</keyword>
<name>A0A1F7I5Q7_9BACT</name>
<keyword evidence="12 19" id="KW-0472">Membrane</keyword>
<dbReference type="PANTHER" id="PTHR34299:SF1">
    <property type="entry name" value="DIACYLGLYCEROL KINASE"/>
    <property type="match status" value="1"/>
</dbReference>
<keyword evidence="5" id="KW-0808">Transferase</keyword>
<feature type="binding site" evidence="18">
    <location>
        <position position="74"/>
    </location>
    <ligand>
        <name>a divalent metal cation</name>
        <dbReference type="ChEBI" id="CHEBI:60240"/>
    </ligand>
</feature>
<dbReference type="Proteomes" id="UP000179024">
    <property type="component" value="Unassembled WGS sequence"/>
</dbReference>
<comment type="caution">
    <text evidence="20">The sequence shown here is derived from an EMBL/GenBank/DDBJ whole genome shotgun (WGS) entry which is preliminary data.</text>
</comment>
<feature type="binding site" evidence="17">
    <location>
        <position position="74"/>
    </location>
    <ligand>
        <name>ATP</name>
        <dbReference type="ChEBI" id="CHEBI:30616"/>
    </ligand>
</feature>
<evidence type="ECO:0000256" key="2">
    <source>
        <dbReference type="ARBA" id="ARBA00005967"/>
    </source>
</evidence>
<evidence type="ECO:0000313" key="20">
    <source>
        <dbReference type="EMBL" id="OGK38686.1"/>
    </source>
</evidence>
<feature type="transmembrane region" description="Helical" evidence="19">
    <location>
        <begin position="29"/>
        <end position="47"/>
    </location>
</feature>
<evidence type="ECO:0000256" key="12">
    <source>
        <dbReference type="ARBA" id="ARBA00023136"/>
    </source>
</evidence>
<keyword evidence="6 19" id="KW-0812">Transmembrane</keyword>
<dbReference type="InterPro" id="IPR000829">
    <property type="entry name" value="DAGK"/>
</dbReference>
<evidence type="ECO:0000256" key="1">
    <source>
        <dbReference type="ARBA" id="ARBA00004651"/>
    </source>
</evidence>
<evidence type="ECO:0000256" key="17">
    <source>
        <dbReference type="PIRSR" id="PIRSR600829-3"/>
    </source>
</evidence>
<feature type="binding site" evidence="17">
    <location>
        <begin position="92"/>
        <end position="93"/>
    </location>
    <ligand>
        <name>ATP</name>
        <dbReference type="ChEBI" id="CHEBI:30616"/>
    </ligand>
</feature>
<evidence type="ECO:0000256" key="9">
    <source>
        <dbReference type="ARBA" id="ARBA00022840"/>
    </source>
</evidence>
<dbReference type="Pfam" id="PF01219">
    <property type="entry name" value="DAGK_prokar"/>
    <property type="match status" value="1"/>
</dbReference>
<evidence type="ECO:0000256" key="6">
    <source>
        <dbReference type="ARBA" id="ARBA00022692"/>
    </source>
</evidence>
<dbReference type="PANTHER" id="PTHR34299">
    <property type="entry name" value="DIACYLGLYCEROL KINASE"/>
    <property type="match status" value="1"/>
</dbReference>
<keyword evidence="13" id="KW-0594">Phospholipid biosynthesis</keyword>
<dbReference type="GO" id="GO:0016301">
    <property type="term" value="F:kinase activity"/>
    <property type="evidence" value="ECO:0007669"/>
    <property type="project" value="UniProtKB-KW"/>
</dbReference>
<feature type="active site" description="Proton acceptor" evidence="15">
    <location>
        <position position="67"/>
    </location>
</feature>
<dbReference type="CDD" id="cd14265">
    <property type="entry name" value="UDPK_IM_like"/>
    <property type="match status" value="1"/>
</dbReference>
<evidence type="ECO:0000256" key="7">
    <source>
        <dbReference type="ARBA" id="ARBA00022741"/>
    </source>
</evidence>
<feature type="transmembrane region" description="Helical" evidence="19">
    <location>
        <begin position="94"/>
        <end position="115"/>
    </location>
</feature>
<reference evidence="20 21" key="1">
    <citation type="journal article" date="2016" name="Nat. Commun.">
        <title>Thousands of microbial genomes shed light on interconnected biogeochemical processes in an aquifer system.</title>
        <authorList>
            <person name="Anantharaman K."/>
            <person name="Brown C.T."/>
            <person name="Hug L.A."/>
            <person name="Sharon I."/>
            <person name="Castelle C.J."/>
            <person name="Probst A.J."/>
            <person name="Thomas B.C."/>
            <person name="Singh A."/>
            <person name="Wilkins M.J."/>
            <person name="Karaoz U."/>
            <person name="Brodie E.L."/>
            <person name="Williams K.H."/>
            <person name="Hubbard S.S."/>
            <person name="Banfield J.F."/>
        </authorList>
    </citation>
    <scope>NUCLEOTIDE SEQUENCE [LARGE SCALE GENOMIC DNA]</scope>
</reference>
<keyword evidence="4" id="KW-0444">Lipid biosynthesis</keyword>
<dbReference type="Gene3D" id="1.10.287.3610">
    <property type="match status" value="1"/>
</dbReference>
<keyword evidence="18" id="KW-0460">Magnesium</keyword>
<dbReference type="InterPro" id="IPR036945">
    <property type="entry name" value="DAGK_sf"/>
</dbReference>
<dbReference type="GO" id="GO:0005524">
    <property type="term" value="F:ATP binding"/>
    <property type="evidence" value="ECO:0007669"/>
    <property type="project" value="UniProtKB-KW"/>
</dbReference>
<keyword evidence="9 17" id="KW-0067">ATP-binding</keyword>
<keyword evidence="8" id="KW-0418">Kinase</keyword>
<keyword evidence="14" id="KW-1208">Phospholipid metabolism</keyword>
<evidence type="ECO:0000256" key="15">
    <source>
        <dbReference type="PIRSR" id="PIRSR600829-1"/>
    </source>
</evidence>
<dbReference type="EMBL" id="MGAE01000050">
    <property type="protein sequence ID" value="OGK38686.1"/>
    <property type="molecule type" value="Genomic_DNA"/>
</dbReference>
<comment type="similarity">
    <text evidence="2">Belongs to the bacterial diacylglycerol kinase family.</text>
</comment>
<evidence type="ECO:0000256" key="19">
    <source>
        <dbReference type="SAM" id="Phobius"/>
    </source>
</evidence>